<gene>
    <name evidence="2" type="ORF">EZE20_00310</name>
</gene>
<dbReference type="OrthoDB" id="9786161at2"/>
<organism evidence="2 3">
    <name type="scientific">Arundinibacter roseus</name>
    <dbReference type="NCBI Taxonomy" id="2070510"/>
    <lineage>
        <taxon>Bacteria</taxon>
        <taxon>Pseudomonadati</taxon>
        <taxon>Bacteroidota</taxon>
        <taxon>Cytophagia</taxon>
        <taxon>Cytophagales</taxon>
        <taxon>Spirosomataceae</taxon>
        <taxon>Arundinibacter</taxon>
    </lineage>
</organism>
<reference evidence="2 3" key="1">
    <citation type="submission" date="2019-02" db="EMBL/GenBank/DDBJ databases">
        <title>Arundinibacter roseus gen. nov., sp. nov., a new member of the family Cytophagaceae.</title>
        <authorList>
            <person name="Szuroczki S."/>
            <person name="Khayer B."/>
            <person name="Sproer C."/>
            <person name="Toumi M."/>
            <person name="Szabo A."/>
            <person name="Felfoldi T."/>
            <person name="Schumann P."/>
            <person name="Toth E."/>
        </authorList>
    </citation>
    <scope>NUCLEOTIDE SEQUENCE [LARGE SCALE GENOMIC DNA]</scope>
    <source>
        <strain evidence="2 3">DMA-k-7a</strain>
    </source>
</reference>
<dbReference type="Pfam" id="PF04536">
    <property type="entry name" value="TPM_phosphatase"/>
    <property type="match status" value="1"/>
</dbReference>
<dbReference type="Proteomes" id="UP000295706">
    <property type="component" value="Unassembled WGS sequence"/>
</dbReference>
<keyword evidence="3" id="KW-1185">Reference proteome</keyword>
<evidence type="ECO:0000259" key="1">
    <source>
        <dbReference type="Pfam" id="PF04536"/>
    </source>
</evidence>
<name>A0A4R4KKN7_9BACT</name>
<dbReference type="EMBL" id="SMJU01000001">
    <property type="protein sequence ID" value="TDB68824.1"/>
    <property type="molecule type" value="Genomic_DNA"/>
</dbReference>
<evidence type="ECO:0000313" key="2">
    <source>
        <dbReference type="EMBL" id="TDB68824.1"/>
    </source>
</evidence>
<dbReference type="RefSeq" id="WP_132113308.1">
    <property type="nucleotide sequence ID" value="NZ_SMJU01000001.1"/>
</dbReference>
<dbReference type="InterPro" id="IPR007621">
    <property type="entry name" value="TPM_dom"/>
</dbReference>
<evidence type="ECO:0000313" key="3">
    <source>
        <dbReference type="Proteomes" id="UP000295706"/>
    </source>
</evidence>
<dbReference type="AlphaFoldDB" id="A0A4R4KKN7"/>
<sequence>MSKAHPLFGKEEQDQIVQAIQEAEKQTSGEIKVHIEQHCPDADVMERAKVVFGELGMHTTQFQNGVLFYLAYQDRKFAVLGDKGIYEKVPHDFWESTKDKLRLHFKASEFSIGLCEGILEAGLQLKKYFPYQSDDTNELPDDVSFG</sequence>
<dbReference type="Gene3D" id="3.10.310.50">
    <property type="match status" value="1"/>
</dbReference>
<protein>
    <submittedName>
        <fullName evidence="2">TPM domain-containing protein</fullName>
    </submittedName>
</protein>
<dbReference type="PANTHER" id="PTHR30373">
    <property type="entry name" value="UPF0603 PROTEIN YGCG"/>
    <property type="match status" value="1"/>
</dbReference>
<comment type="caution">
    <text evidence="2">The sequence shown here is derived from an EMBL/GenBank/DDBJ whole genome shotgun (WGS) entry which is preliminary data.</text>
</comment>
<proteinExistence type="predicted"/>
<dbReference type="PANTHER" id="PTHR30373:SF8">
    <property type="entry name" value="BLL7265 PROTEIN"/>
    <property type="match status" value="1"/>
</dbReference>
<feature type="domain" description="TPM" evidence="1">
    <location>
        <begin position="8"/>
        <end position="120"/>
    </location>
</feature>
<accession>A0A4R4KKN7</accession>